<dbReference type="OrthoDB" id="9794902at2"/>
<evidence type="ECO:0000313" key="3">
    <source>
        <dbReference type="Proteomes" id="UP000256708"/>
    </source>
</evidence>
<dbReference type="SUPFAM" id="SSF56112">
    <property type="entry name" value="Protein kinase-like (PK-like)"/>
    <property type="match status" value="1"/>
</dbReference>
<sequence>MESIYFTAPFIQHLMREHALEQNIRVLEVTPLAVDNSASILVVLTAGNTDKLIGHFGLEVTYEAGGKSETRRMVLKVKPHGNAIVAMLNSLAQACGGELAEVYERYKALTGFQHTHMRELEVYGKLHNQLMPEIYGLHADPENGTYLILMEYLEEVELLNSVKTPEKWTDAHIRAALQQAAAWHATHLNKELPLDKTYWSDAPSAVYMQDLSPLWQELLQNAALRFPELYTPVRVQLLQDAIRQIPAYWQELERMPMTFVHNDLNPRNTCFKRDGESLEFCVYDWELSTWHVPQYDVQEFLCFVLDEDKYQLREEYLESYRKELHLLTGLFEDQEQFRRGFYLAAYDFGLHRLGMYMMAHSVSPYPFLPRVVNSFFNTLEQGQILTGFSNKAYLADS</sequence>
<keyword evidence="3" id="KW-1185">Reference proteome</keyword>
<reference evidence="3" key="1">
    <citation type="submission" date="2018-08" db="EMBL/GenBank/DDBJ databases">
        <authorList>
            <person name="Liu Z.-W."/>
            <person name="Du Z.-J."/>
        </authorList>
    </citation>
    <scope>NUCLEOTIDE SEQUENCE [LARGE SCALE GENOMIC DNA]</scope>
    <source>
        <strain evidence="3">H4X</strain>
    </source>
</reference>
<accession>A0A3D8LAW7</accession>
<dbReference type="GO" id="GO:0016740">
    <property type="term" value="F:transferase activity"/>
    <property type="evidence" value="ECO:0007669"/>
    <property type="project" value="UniProtKB-KW"/>
</dbReference>
<dbReference type="InterPro" id="IPR011009">
    <property type="entry name" value="Kinase-like_dom_sf"/>
</dbReference>
<dbReference type="InterPro" id="IPR051678">
    <property type="entry name" value="AGP_Transferase"/>
</dbReference>
<dbReference type="Gene3D" id="3.90.1200.10">
    <property type="match status" value="1"/>
</dbReference>
<dbReference type="RefSeq" id="WP_115566260.1">
    <property type="nucleotide sequence ID" value="NZ_QRGR01000014.1"/>
</dbReference>
<dbReference type="Pfam" id="PF01636">
    <property type="entry name" value="APH"/>
    <property type="match status" value="1"/>
</dbReference>
<feature type="domain" description="Aminoglycoside phosphotransferase" evidence="1">
    <location>
        <begin position="116"/>
        <end position="301"/>
    </location>
</feature>
<name>A0A3D8LAW7_9BACT</name>
<dbReference type="EMBL" id="QRGR01000014">
    <property type="protein sequence ID" value="RDV14581.1"/>
    <property type="molecule type" value="Genomic_DNA"/>
</dbReference>
<dbReference type="AlphaFoldDB" id="A0A3D8LAW7"/>
<proteinExistence type="predicted"/>
<protein>
    <submittedName>
        <fullName evidence="2">Aminoglycoside phosphotransferase family protein</fullName>
    </submittedName>
</protein>
<evidence type="ECO:0000259" key="1">
    <source>
        <dbReference type="Pfam" id="PF01636"/>
    </source>
</evidence>
<organism evidence="2 3">
    <name type="scientific">Pontibacter diazotrophicus</name>
    <dbReference type="NCBI Taxonomy" id="1400979"/>
    <lineage>
        <taxon>Bacteria</taxon>
        <taxon>Pseudomonadati</taxon>
        <taxon>Bacteroidota</taxon>
        <taxon>Cytophagia</taxon>
        <taxon>Cytophagales</taxon>
        <taxon>Hymenobacteraceae</taxon>
        <taxon>Pontibacter</taxon>
    </lineage>
</organism>
<evidence type="ECO:0000313" key="2">
    <source>
        <dbReference type="EMBL" id="RDV14581.1"/>
    </source>
</evidence>
<dbReference type="InterPro" id="IPR002575">
    <property type="entry name" value="Aminoglycoside_PTrfase"/>
</dbReference>
<dbReference type="PANTHER" id="PTHR21310">
    <property type="entry name" value="AMINOGLYCOSIDE PHOSPHOTRANSFERASE-RELATED-RELATED"/>
    <property type="match status" value="1"/>
</dbReference>
<comment type="caution">
    <text evidence="2">The sequence shown here is derived from an EMBL/GenBank/DDBJ whole genome shotgun (WGS) entry which is preliminary data.</text>
</comment>
<keyword evidence="2" id="KW-0808">Transferase</keyword>
<gene>
    <name evidence="2" type="ORF">DXT99_14380</name>
</gene>
<dbReference type="Proteomes" id="UP000256708">
    <property type="component" value="Unassembled WGS sequence"/>
</dbReference>